<feature type="coiled-coil region" evidence="1">
    <location>
        <begin position="81"/>
        <end position="131"/>
    </location>
</feature>
<evidence type="ECO:0000256" key="1">
    <source>
        <dbReference type="SAM" id="Coils"/>
    </source>
</evidence>
<comment type="caution">
    <text evidence="2">The sequence shown here is derived from an EMBL/GenBank/DDBJ whole genome shotgun (WGS) entry which is preliminary data.</text>
</comment>
<evidence type="ECO:0000313" key="2">
    <source>
        <dbReference type="EMBL" id="GMS87911.1"/>
    </source>
</evidence>
<dbReference type="AlphaFoldDB" id="A0AAV5SX54"/>
<accession>A0AAV5SX54</accession>
<keyword evidence="1" id="KW-0175">Coiled coil</keyword>
<reference evidence="2" key="1">
    <citation type="submission" date="2023-10" db="EMBL/GenBank/DDBJ databases">
        <title>Genome assembly of Pristionchus species.</title>
        <authorList>
            <person name="Yoshida K."/>
            <person name="Sommer R.J."/>
        </authorList>
    </citation>
    <scope>NUCLEOTIDE SEQUENCE</scope>
    <source>
        <strain evidence="2">RS0144</strain>
    </source>
</reference>
<proteinExistence type="predicted"/>
<name>A0AAV5SX54_9BILA</name>
<protein>
    <submittedName>
        <fullName evidence="2">Uncharacterized protein</fullName>
    </submittedName>
</protein>
<dbReference type="Proteomes" id="UP001432027">
    <property type="component" value="Unassembled WGS sequence"/>
</dbReference>
<organism evidence="2 3">
    <name type="scientific">Pristionchus entomophagus</name>
    <dbReference type="NCBI Taxonomy" id="358040"/>
    <lineage>
        <taxon>Eukaryota</taxon>
        <taxon>Metazoa</taxon>
        <taxon>Ecdysozoa</taxon>
        <taxon>Nematoda</taxon>
        <taxon>Chromadorea</taxon>
        <taxon>Rhabditida</taxon>
        <taxon>Rhabditina</taxon>
        <taxon>Diplogasteromorpha</taxon>
        <taxon>Diplogasteroidea</taxon>
        <taxon>Neodiplogasteridae</taxon>
        <taxon>Pristionchus</taxon>
    </lineage>
</organism>
<dbReference type="EMBL" id="BTSX01000003">
    <property type="protein sequence ID" value="GMS87911.1"/>
    <property type="molecule type" value="Genomic_DNA"/>
</dbReference>
<evidence type="ECO:0000313" key="3">
    <source>
        <dbReference type="Proteomes" id="UP001432027"/>
    </source>
</evidence>
<sequence length="229" mass="25762">MPSLHQLLFLALEMIVRVIGSWFLASSADLLVCHVLDTGVFSNSPKSRALSRAIVALGAFSLPVFFPPRLLVDSPEEKQAIRDRREERKRIEAERIRAETDATLCACCRDLAAKEAELEKHLQTAKDHQSLVEARLAACARPKEVRGLVQDTRGHLKAARKQLSRCQLSRVKECRERELIPKINGIIDVGERTLSICRPALDVLYARQLQSMRTPHRVESITVAPTQIQ</sequence>
<keyword evidence="3" id="KW-1185">Reference proteome</keyword>
<gene>
    <name evidence="2" type="ORF">PENTCL1PPCAC_10086</name>
</gene>